<accession>A0A226C026</accession>
<dbReference type="GO" id="GO:0050897">
    <property type="term" value="F:cobalt ion binding"/>
    <property type="evidence" value="ECO:0007669"/>
    <property type="project" value="TreeGrafter"/>
</dbReference>
<dbReference type="Proteomes" id="UP000214588">
    <property type="component" value="Unassembled WGS sequence"/>
</dbReference>
<protein>
    <recommendedName>
        <fullName evidence="1">UVR domain-containing protein</fullName>
    </recommendedName>
</protein>
<keyword evidence="3" id="KW-1185">Reference proteome</keyword>
<evidence type="ECO:0000259" key="1">
    <source>
        <dbReference type="PROSITE" id="PS50151"/>
    </source>
</evidence>
<name>A0A226C026_9FIRM</name>
<dbReference type="InterPro" id="IPR001943">
    <property type="entry name" value="UVR_dom"/>
</dbReference>
<evidence type="ECO:0000313" key="2">
    <source>
        <dbReference type="EMBL" id="OWZ84531.1"/>
    </source>
</evidence>
<dbReference type="RefSeq" id="WP_089022861.1">
    <property type="nucleotide sequence ID" value="NZ_NIQC01000004.1"/>
</dbReference>
<dbReference type="InterPro" id="IPR036876">
    <property type="entry name" value="UVR_dom_sf"/>
</dbReference>
<dbReference type="GO" id="GO:0046870">
    <property type="term" value="F:cadmium ion binding"/>
    <property type="evidence" value="ECO:0007669"/>
    <property type="project" value="TreeGrafter"/>
</dbReference>
<comment type="caution">
    <text evidence="2">The sequence shown here is derived from an EMBL/GenBank/DDBJ whole genome shotgun (WGS) entry which is preliminary data.</text>
</comment>
<dbReference type="InterPro" id="IPR025542">
    <property type="entry name" value="YacH"/>
</dbReference>
<dbReference type="GO" id="GO:1990170">
    <property type="term" value="P:stress response to cadmium ion"/>
    <property type="evidence" value="ECO:0007669"/>
    <property type="project" value="TreeGrafter"/>
</dbReference>
<evidence type="ECO:0000313" key="3">
    <source>
        <dbReference type="Proteomes" id="UP000214588"/>
    </source>
</evidence>
<gene>
    <name evidence="2" type="ORF">CDO51_03255</name>
</gene>
<dbReference type="PIRSF" id="PIRSF015034">
    <property type="entry name" value="YacH"/>
    <property type="match status" value="1"/>
</dbReference>
<proteinExistence type="predicted"/>
<dbReference type="OrthoDB" id="9788704at2"/>
<dbReference type="Gene3D" id="4.10.860.10">
    <property type="entry name" value="UVR domain"/>
    <property type="match status" value="1"/>
</dbReference>
<dbReference type="SUPFAM" id="SSF46600">
    <property type="entry name" value="C-terminal UvrC-binding domain of UvrB"/>
    <property type="match status" value="1"/>
</dbReference>
<dbReference type="AlphaFoldDB" id="A0A226C026"/>
<dbReference type="GO" id="GO:0008270">
    <property type="term" value="F:zinc ion binding"/>
    <property type="evidence" value="ECO:0007669"/>
    <property type="project" value="TreeGrafter"/>
</dbReference>
<reference evidence="2 3" key="1">
    <citation type="submission" date="2017-06" db="EMBL/GenBank/DDBJ databases">
        <title>Draft Genome Sequence of Natranaerobius trueperi halophilic, alkalithermophilic bacteria from soda lakes.</title>
        <authorList>
            <person name="Zhao B."/>
        </authorList>
    </citation>
    <scope>NUCLEOTIDE SEQUENCE [LARGE SCALE GENOMIC DNA]</scope>
    <source>
        <strain evidence="2 3">DSM 18760</strain>
    </source>
</reference>
<dbReference type="Pfam" id="PF02151">
    <property type="entry name" value="UVR"/>
    <property type="match status" value="1"/>
</dbReference>
<dbReference type="PANTHER" id="PTHR38430">
    <property type="entry name" value="PROTEIN-ARGININE KINASE ACTIVATOR PROTEIN"/>
    <property type="match status" value="1"/>
</dbReference>
<dbReference type="PROSITE" id="PS50151">
    <property type="entry name" value="UVR"/>
    <property type="match status" value="1"/>
</dbReference>
<feature type="domain" description="UVR" evidence="1">
    <location>
        <begin position="131"/>
        <end position="166"/>
    </location>
</feature>
<sequence>MMCQNCSKRPATVHWTKIINNEKTEVHLCEVCAKESNQFDFDIDSSFSLQNFLTGLMGGDPEDLRISDQKKVQCDTCGLTHQQFAKMGRFGCGKCYEVFGEQLKPMLKRIHGSTSHSGKVPKRAGGTLRIKRRISELKESLQRCIYREEFEKAAEIRDEIKKLEEELE</sequence>
<dbReference type="PANTHER" id="PTHR38430:SF1">
    <property type="entry name" value="PROTEIN-ARGININE KINASE ACTIVATOR PROTEIN"/>
    <property type="match status" value="1"/>
</dbReference>
<dbReference type="GO" id="GO:0005507">
    <property type="term" value="F:copper ion binding"/>
    <property type="evidence" value="ECO:0007669"/>
    <property type="project" value="TreeGrafter"/>
</dbReference>
<organism evidence="2 3">
    <name type="scientific">Natranaerobius trueperi</name>
    <dbReference type="NCBI Taxonomy" id="759412"/>
    <lineage>
        <taxon>Bacteria</taxon>
        <taxon>Bacillati</taxon>
        <taxon>Bacillota</taxon>
        <taxon>Clostridia</taxon>
        <taxon>Natranaerobiales</taxon>
        <taxon>Natranaerobiaceae</taxon>
        <taxon>Natranaerobius</taxon>
    </lineage>
</organism>
<dbReference type="EMBL" id="NIQC01000004">
    <property type="protein sequence ID" value="OWZ84531.1"/>
    <property type="molecule type" value="Genomic_DNA"/>
</dbReference>
<dbReference type="GO" id="GO:1990169">
    <property type="term" value="P:stress response to copper ion"/>
    <property type="evidence" value="ECO:0007669"/>
    <property type="project" value="TreeGrafter"/>
</dbReference>